<gene>
    <name evidence="8" type="ORF">MIPYR_10531</name>
</gene>
<dbReference type="SUPFAM" id="SSF100950">
    <property type="entry name" value="NagB/RpiA/CoA transferase-like"/>
    <property type="match status" value="1"/>
</dbReference>
<dbReference type="Pfam" id="PF08220">
    <property type="entry name" value="HTH_DeoR"/>
    <property type="match status" value="1"/>
</dbReference>
<dbReference type="SMART" id="SM01134">
    <property type="entry name" value="DeoRC"/>
    <property type="match status" value="1"/>
</dbReference>
<dbReference type="InterPro" id="IPR036390">
    <property type="entry name" value="WH_DNA-bd_sf"/>
</dbReference>
<keyword evidence="4" id="KW-0238">DNA-binding</keyword>
<dbReference type="InterPro" id="IPR001034">
    <property type="entry name" value="DeoR_HTH"/>
</dbReference>
<feature type="domain" description="HTH deoR-type" evidence="7">
    <location>
        <begin position="1"/>
        <end position="55"/>
    </location>
</feature>
<dbReference type="GO" id="GO:0003700">
    <property type="term" value="F:DNA-binding transcription factor activity"/>
    <property type="evidence" value="ECO:0007669"/>
    <property type="project" value="InterPro"/>
</dbReference>
<dbReference type="AlphaFoldDB" id="A0A1Y5P3J9"/>
<evidence type="ECO:0000256" key="4">
    <source>
        <dbReference type="ARBA" id="ARBA00023125"/>
    </source>
</evidence>
<keyword evidence="3" id="KW-0805">Transcription regulation</keyword>
<dbReference type="InterPro" id="IPR037171">
    <property type="entry name" value="NagB/RpiA_transferase-like"/>
</dbReference>
<dbReference type="SUPFAM" id="SSF46785">
    <property type="entry name" value="Winged helix' DNA-binding domain"/>
    <property type="match status" value="1"/>
</dbReference>
<dbReference type="EMBL" id="FLQR01000001">
    <property type="protein sequence ID" value="SBS70538.1"/>
    <property type="molecule type" value="Genomic_DNA"/>
</dbReference>
<keyword evidence="5" id="KW-0804">Transcription</keyword>
<reference evidence="8" key="1">
    <citation type="submission" date="2016-03" db="EMBL/GenBank/DDBJ databases">
        <authorList>
            <person name="Ploux O."/>
        </authorList>
    </citation>
    <scope>NUCLEOTIDE SEQUENCE</scope>
    <source>
        <strain evidence="8">UC1</strain>
    </source>
</reference>
<evidence type="ECO:0000256" key="3">
    <source>
        <dbReference type="ARBA" id="ARBA00023015"/>
    </source>
</evidence>
<sequence>MERQQLIEQLIDTEGRVAVVDLAERFGVTTETVRRDLGLLEHRGVLQRVHGGAVVPLRTSTVEPSLAERSERRSAAKEAIARRALDALVPGATVSVYLDAGTTTAAVARLLADRHPELPLEVVTHAMTIGHLLAGAGGVNLTAIGGRVRGLTAAAVGAQTVAAIEHLRPDIAFIGANGVSADFGVSTPDPDEAAVKRAVVASARRVILVADADKLDADLLVSFAGLDEIDVLVTDAPPSAALAAALDEAGTEVWLA</sequence>
<evidence type="ECO:0000256" key="2">
    <source>
        <dbReference type="ARBA" id="ARBA00022491"/>
    </source>
</evidence>
<accession>A0A1Y5P3J9</accession>
<dbReference type="PROSITE" id="PS00894">
    <property type="entry name" value="HTH_DEOR_1"/>
    <property type="match status" value="1"/>
</dbReference>
<comment type="function">
    <text evidence="6">Repressor of the lactose catabolism operon. Galactose-6-phosphate is the inducer.</text>
</comment>
<dbReference type="Gene3D" id="3.40.50.1360">
    <property type="match status" value="1"/>
</dbReference>
<dbReference type="PROSITE" id="PS51000">
    <property type="entry name" value="HTH_DEOR_2"/>
    <property type="match status" value="1"/>
</dbReference>
<name>A0A1Y5P3J9_9MICO</name>
<organism evidence="8">
    <name type="scientific">uncultured Microbacterium sp</name>
    <dbReference type="NCBI Taxonomy" id="191216"/>
    <lineage>
        <taxon>Bacteria</taxon>
        <taxon>Bacillati</taxon>
        <taxon>Actinomycetota</taxon>
        <taxon>Actinomycetes</taxon>
        <taxon>Micrococcales</taxon>
        <taxon>Microbacteriaceae</taxon>
        <taxon>Microbacterium</taxon>
        <taxon>environmental samples</taxon>
    </lineage>
</organism>
<dbReference type="GO" id="GO:0003677">
    <property type="term" value="F:DNA binding"/>
    <property type="evidence" value="ECO:0007669"/>
    <property type="project" value="UniProtKB-KW"/>
</dbReference>
<protein>
    <recommendedName>
        <fullName evidence="1">Lactose phosphotransferase system repressor</fullName>
    </recommendedName>
</protein>
<dbReference type="Gene3D" id="1.10.10.10">
    <property type="entry name" value="Winged helix-like DNA-binding domain superfamily/Winged helix DNA-binding domain"/>
    <property type="match status" value="1"/>
</dbReference>
<dbReference type="PANTHER" id="PTHR30363:SF4">
    <property type="entry name" value="GLYCEROL-3-PHOSPHATE REGULON REPRESSOR"/>
    <property type="match status" value="1"/>
</dbReference>
<dbReference type="InterPro" id="IPR036388">
    <property type="entry name" value="WH-like_DNA-bd_sf"/>
</dbReference>
<evidence type="ECO:0000256" key="5">
    <source>
        <dbReference type="ARBA" id="ARBA00023163"/>
    </source>
</evidence>
<dbReference type="InterPro" id="IPR014036">
    <property type="entry name" value="DeoR-like_C"/>
</dbReference>
<proteinExistence type="predicted"/>
<dbReference type="SMART" id="SM00420">
    <property type="entry name" value="HTH_DEOR"/>
    <property type="match status" value="1"/>
</dbReference>
<dbReference type="Pfam" id="PF00455">
    <property type="entry name" value="DeoRC"/>
    <property type="match status" value="1"/>
</dbReference>
<dbReference type="InterPro" id="IPR018356">
    <property type="entry name" value="Tscrpt_reg_HTH_DeoR_CS"/>
</dbReference>
<dbReference type="PRINTS" id="PR00037">
    <property type="entry name" value="HTHLACR"/>
</dbReference>
<evidence type="ECO:0000256" key="6">
    <source>
        <dbReference type="ARBA" id="ARBA00024937"/>
    </source>
</evidence>
<dbReference type="PANTHER" id="PTHR30363">
    <property type="entry name" value="HTH-TYPE TRANSCRIPTIONAL REGULATOR SRLR-RELATED"/>
    <property type="match status" value="1"/>
</dbReference>
<evidence type="ECO:0000259" key="7">
    <source>
        <dbReference type="PROSITE" id="PS51000"/>
    </source>
</evidence>
<keyword evidence="2" id="KW-0678">Repressor</keyword>
<dbReference type="InterPro" id="IPR050313">
    <property type="entry name" value="Carb_Metab_HTH_regulators"/>
</dbReference>
<evidence type="ECO:0000313" key="8">
    <source>
        <dbReference type="EMBL" id="SBS70538.1"/>
    </source>
</evidence>
<evidence type="ECO:0000256" key="1">
    <source>
        <dbReference type="ARBA" id="ARBA00021390"/>
    </source>
</evidence>